<protein>
    <submittedName>
        <fullName evidence="6">Heat shock protein 75 kDa, mitochondrial-like</fullName>
    </submittedName>
</protein>
<proteinExistence type="inferred from homology"/>
<evidence type="ECO:0000256" key="4">
    <source>
        <dbReference type="ARBA" id="ARBA00023186"/>
    </source>
</evidence>
<dbReference type="PRINTS" id="PR00775">
    <property type="entry name" value="HEATSHOCK90"/>
</dbReference>
<dbReference type="GO" id="GO:0140662">
    <property type="term" value="F:ATP-dependent protein folding chaperone"/>
    <property type="evidence" value="ECO:0007669"/>
    <property type="project" value="InterPro"/>
</dbReference>
<dbReference type="GO" id="GO:0051082">
    <property type="term" value="F:unfolded protein binding"/>
    <property type="evidence" value="ECO:0007669"/>
    <property type="project" value="InterPro"/>
</dbReference>
<dbReference type="Pfam" id="PF00183">
    <property type="entry name" value="HSP90"/>
    <property type="match status" value="1"/>
</dbReference>
<dbReference type="Proteomes" id="UP000515156">
    <property type="component" value="Unplaced"/>
</dbReference>
<dbReference type="Gene3D" id="3.30.230.80">
    <property type="match status" value="1"/>
</dbReference>
<feature type="non-terminal residue" evidence="6">
    <location>
        <position position="167"/>
    </location>
</feature>
<keyword evidence="2" id="KW-0547">Nucleotide-binding</keyword>
<evidence type="ECO:0000313" key="5">
    <source>
        <dbReference type="Proteomes" id="UP000515156"/>
    </source>
</evidence>
<keyword evidence="5" id="KW-1185">Reference proteome</keyword>
<evidence type="ECO:0000256" key="2">
    <source>
        <dbReference type="ARBA" id="ARBA00022741"/>
    </source>
</evidence>
<gene>
    <name evidence="6" type="primary">LOC115459615</name>
</gene>
<keyword evidence="3" id="KW-0067">ATP-binding</keyword>
<dbReference type="AlphaFoldDB" id="A0A6P7X403"/>
<dbReference type="KEGG" id="muo:115459615"/>
<reference evidence="6" key="1">
    <citation type="submission" date="2025-08" db="UniProtKB">
        <authorList>
            <consortium name="RefSeq"/>
        </authorList>
    </citation>
    <scope>IDENTIFICATION</scope>
</reference>
<keyword evidence="4" id="KW-0143">Chaperone</keyword>
<accession>A0A6P7X403</accession>
<comment type="similarity">
    <text evidence="1">Belongs to the heat shock protein 90 family.</text>
</comment>
<sequence length="167" mass="19260">AFLDALQNQTEAGSKIIGQFGVGFYSAFMVANKVEVYSRSLEDGSLGYKWSSDGSGVFEIAEASGVRTGTKIVIYLKEDCKEFAREDRVKEVVTKYSNFISFPVYLNGRRVNTLQALWMMDPKEIGEWQHEEFYRFIAQSYDKPRYILHYKTDAPLNIRSIFYIPEM</sequence>
<dbReference type="InterPro" id="IPR020568">
    <property type="entry name" value="Ribosomal_Su5_D2-typ_SF"/>
</dbReference>
<evidence type="ECO:0000256" key="1">
    <source>
        <dbReference type="ARBA" id="ARBA00008239"/>
    </source>
</evidence>
<dbReference type="GeneID" id="115459615"/>
<name>A0A6P7X403_9AMPH</name>
<dbReference type="InterPro" id="IPR020575">
    <property type="entry name" value="Hsp90_N"/>
</dbReference>
<dbReference type="Gene3D" id="3.30.565.10">
    <property type="entry name" value="Histidine kinase-like ATPase, C-terminal domain"/>
    <property type="match status" value="1"/>
</dbReference>
<feature type="non-terminal residue" evidence="6">
    <location>
        <position position="1"/>
    </location>
</feature>
<dbReference type="GO" id="GO:0016887">
    <property type="term" value="F:ATP hydrolysis activity"/>
    <property type="evidence" value="ECO:0007669"/>
    <property type="project" value="InterPro"/>
</dbReference>
<dbReference type="SUPFAM" id="SSF55874">
    <property type="entry name" value="ATPase domain of HSP90 chaperone/DNA topoisomerase II/histidine kinase"/>
    <property type="match status" value="1"/>
</dbReference>
<dbReference type="OrthoDB" id="28737at2759"/>
<evidence type="ECO:0000313" key="6">
    <source>
        <dbReference type="RefSeq" id="XP_030045285.1"/>
    </source>
</evidence>
<dbReference type="GO" id="GO:0005524">
    <property type="term" value="F:ATP binding"/>
    <property type="evidence" value="ECO:0007669"/>
    <property type="project" value="UniProtKB-KW"/>
</dbReference>
<dbReference type="SUPFAM" id="SSF54211">
    <property type="entry name" value="Ribosomal protein S5 domain 2-like"/>
    <property type="match status" value="1"/>
</dbReference>
<dbReference type="InterPro" id="IPR036890">
    <property type="entry name" value="HATPase_C_sf"/>
</dbReference>
<evidence type="ECO:0000256" key="3">
    <source>
        <dbReference type="ARBA" id="ARBA00022840"/>
    </source>
</evidence>
<dbReference type="InParanoid" id="A0A6P7X403"/>
<dbReference type="RefSeq" id="XP_030045285.1">
    <property type="nucleotide sequence ID" value="XM_030189425.1"/>
</dbReference>
<dbReference type="InterPro" id="IPR001404">
    <property type="entry name" value="Hsp90_fam"/>
</dbReference>
<dbReference type="PANTHER" id="PTHR11528">
    <property type="entry name" value="HEAT SHOCK PROTEIN 90 FAMILY MEMBER"/>
    <property type="match status" value="1"/>
</dbReference>
<organism evidence="5 6">
    <name type="scientific">Microcaecilia unicolor</name>
    <dbReference type="NCBI Taxonomy" id="1415580"/>
    <lineage>
        <taxon>Eukaryota</taxon>
        <taxon>Metazoa</taxon>
        <taxon>Chordata</taxon>
        <taxon>Craniata</taxon>
        <taxon>Vertebrata</taxon>
        <taxon>Euteleostomi</taxon>
        <taxon>Amphibia</taxon>
        <taxon>Gymnophiona</taxon>
        <taxon>Siphonopidae</taxon>
        <taxon>Microcaecilia</taxon>
    </lineage>
</organism>